<gene>
    <name evidence="1" type="ORF">AB205_0015470</name>
</gene>
<dbReference type="Pfam" id="PF08284">
    <property type="entry name" value="RVP_2"/>
    <property type="match status" value="1"/>
</dbReference>
<protein>
    <submittedName>
        <fullName evidence="1">Uncharacterized protein</fullName>
    </submittedName>
</protein>
<dbReference type="EMBL" id="KV934481">
    <property type="protein sequence ID" value="PIO29704.1"/>
    <property type="molecule type" value="Genomic_DNA"/>
</dbReference>
<dbReference type="AlphaFoldDB" id="A0A2G9RPB5"/>
<sequence length="166" mass="17473">MNSEDAVNPLVGNIFSTLDEQDHRMDQFAMALQTLLSRTAHLESPTVAALVQLVLQAIPAAAPVSVQAPASSITSIRGNARTLRSCHGQTLGGVVSSPVILKDKPLVSVTLSWAESSVEIQALIDSGAAGLFIDAAFVLKHSIPLQLRDTPLAIEAPDGRPLQPAH</sequence>
<reference evidence="2" key="1">
    <citation type="journal article" date="2017" name="Nat. Commun.">
        <title>The North American bullfrog draft genome provides insight into hormonal regulation of long noncoding RNA.</title>
        <authorList>
            <person name="Hammond S.A."/>
            <person name="Warren R.L."/>
            <person name="Vandervalk B.P."/>
            <person name="Kucuk E."/>
            <person name="Khan H."/>
            <person name="Gibb E.A."/>
            <person name="Pandoh P."/>
            <person name="Kirk H."/>
            <person name="Zhao Y."/>
            <person name="Jones M."/>
            <person name="Mungall A.J."/>
            <person name="Coope R."/>
            <person name="Pleasance S."/>
            <person name="Moore R.A."/>
            <person name="Holt R.A."/>
            <person name="Round J.M."/>
            <person name="Ohora S."/>
            <person name="Walle B.V."/>
            <person name="Veldhoen N."/>
            <person name="Helbing C.C."/>
            <person name="Birol I."/>
        </authorList>
    </citation>
    <scope>NUCLEOTIDE SEQUENCE [LARGE SCALE GENOMIC DNA]</scope>
</reference>
<dbReference type="Proteomes" id="UP000228934">
    <property type="component" value="Unassembled WGS sequence"/>
</dbReference>
<evidence type="ECO:0000313" key="2">
    <source>
        <dbReference type="Proteomes" id="UP000228934"/>
    </source>
</evidence>
<name>A0A2G9RPB5_AQUCT</name>
<feature type="non-terminal residue" evidence="1">
    <location>
        <position position="166"/>
    </location>
</feature>
<organism evidence="1 2">
    <name type="scientific">Aquarana catesbeiana</name>
    <name type="common">American bullfrog</name>
    <name type="synonym">Rana catesbeiana</name>
    <dbReference type="NCBI Taxonomy" id="8400"/>
    <lineage>
        <taxon>Eukaryota</taxon>
        <taxon>Metazoa</taxon>
        <taxon>Chordata</taxon>
        <taxon>Craniata</taxon>
        <taxon>Vertebrata</taxon>
        <taxon>Euteleostomi</taxon>
        <taxon>Amphibia</taxon>
        <taxon>Batrachia</taxon>
        <taxon>Anura</taxon>
        <taxon>Neobatrachia</taxon>
        <taxon>Ranoidea</taxon>
        <taxon>Ranidae</taxon>
        <taxon>Aquarana</taxon>
    </lineage>
</organism>
<dbReference type="CDD" id="cd00303">
    <property type="entry name" value="retropepsin_like"/>
    <property type="match status" value="1"/>
</dbReference>
<dbReference type="OrthoDB" id="3267566at2759"/>
<keyword evidence="2" id="KW-1185">Reference proteome</keyword>
<accession>A0A2G9RPB5</accession>
<proteinExistence type="predicted"/>
<evidence type="ECO:0000313" key="1">
    <source>
        <dbReference type="EMBL" id="PIO29704.1"/>
    </source>
</evidence>